<keyword evidence="4" id="KW-0963">Cytoplasm</keyword>
<feature type="domain" description="Pyrroline-5-carboxylate reductase dimerisation" evidence="8">
    <location>
        <begin position="179"/>
        <end position="282"/>
    </location>
</feature>
<dbReference type="HAMAP" id="MF_01925">
    <property type="entry name" value="P5C_reductase"/>
    <property type="match status" value="1"/>
</dbReference>
<dbReference type="Proteomes" id="UP000199233">
    <property type="component" value="Unassembled WGS sequence"/>
</dbReference>
<dbReference type="GO" id="GO:0004735">
    <property type="term" value="F:pyrroline-5-carboxylate reductase activity"/>
    <property type="evidence" value="ECO:0007669"/>
    <property type="project" value="UniProtKB-UniRule"/>
</dbReference>
<gene>
    <name evidence="4" type="primary">proC</name>
    <name evidence="9" type="ORF">SAMN04488038_11615</name>
</gene>
<dbReference type="Gene3D" id="3.40.50.720">
    <property type="entry name" value="NAD(P)-binding Rossmann-like Domain"/>
    <property type="match status" value="1"/>
</dbReference>
<evidence type="ECO:0000256" key="2">
    <source>
        <dbReference type="ARBA" id="ARBA00022857"/>
    </source>
</evidence>
<reference evidence="9 10" key="1">
    <citation type="submission" date="2016-10" db="EMBL/GenBank/DDBJ databases">
        <authorList>
            <person name="de Groot N.N."/>
        </authorList>
    </citation>
    <scope>NUCLEOTIDE SEQUENCE [LARGE SCALE GENOMIC DNA]</scope>
    <source>
        <strain evidence="9 10">DSM 25927</strain>
    </source>
</reference>
<dbReference type="NCBIfam" id="TIGR00112">
    <property type="entry name" value="proC"/>
    <property type="match status" value="1"/>
</dbReference>
<dbReference type="Gene3D" id="1.10.3730.10">
    <property type="entry name" value="ProC C-terminal domain-like"/>
    <property type="match status" value="1"/>
</dbReference>
<name>A0A1H9LFK2_9GAMM</name>
<dbReference type="Pfam" id="PF14748">
    <property type="entry name" value="P5CR_dimer"/>
    <property type="match status" value="1"/>
</dbReference>
<dbReference type="InterPro" id="IPR000304">
    <property type="entry name" value="Pyrroline-COOH_reductase"/>
</dbReference>
<feature type="binding site" evidence="6">
    <location>
        <begin position="26"/>
        <end position="31"/>
    </location>
    <ligand>
        <name>NADP(+)</name>
        <dbReference type="ChEBI" id="CHEBI:58349"/>
    </ligand>
</feature>
<dbReference type="EC" id="1.5.1.2" evidence="4 5"/>
<keyword evidence="10" id="KW-1185">Reference proteome</keyword>
<dbReference type="InterPro" id="IPR036291">
    <property type="entry name" value="NAD(P)-bd_dom_sf"/>
</dbReference>
<dbReference type="SUPFAM" id="SSF51735">
    <property type="entry name" value="NAD(P)-binding Rossmann-fold domains"/>
    <property type="match status" value="1"/>
</dbReference>
<accession>A0A1H9LFK2</accession>
<dbReference type="InterPro" id="IPR028939">
    <property type="entry name" value="P5C_Rdtase_cat_N"/>
</dbReference>
<keyword evidence="4" id="KW-0641">Proline biosynthesis</keyword>
<evidence type="ECO:0000256" key="4">
    <source>
        <dbReference type="HAMAP-Rule" id="MF_01925"/>
    </source>
</evidence>
<evidence type="ECO:0000259" key="7">
    <source>
        <dbReference type="Pfam" id="PF03807"/>
    </source>
</evidence>
<organism evidence="9 10">
    <name type="scientific">Solimonas aquatica</name>
    <dbReference type="NCBI Taxonomy" id="489703"/>
    <lineage>
        <taxon>Bacteria</taxon>
        <taxon>Pseudomonadati</taxon>
        <taxon>Pseudomonadota</taxon>
        <taxon>Gammaproteobacteria</taxon>
        <taxon>Nevskiales</taxon>
        <taxon>Nevskiaceae</taxon>
        <taxon>Solimonas</taxon>
    </lineage>
</organism>
<dbReference type="Pfam" id="PF03807">
    <property type="entry name" value="F420_oxidored"/>
    <property type="match status" value="1"/>
</dbReference>
<dbReference type="InterPro" id="IPR029036">
    <property type="entry name" value="P5CR_dimer"/>
</dbReference>
<comment type="pathway">
    <text evidence="4">Amino-acid biosynthesis; L-proline biosynthesis; L-proline from L-glutamate 5-semialdehyde: step 1/1.</text>
</comment>
<dbReference type="SUPFAM" id="SSF48179">
    <property type="entry name" value="6-phosphogluconate dehydrogenase C-terminal domain-like"/>
    <property type="match status" value="1"/>
</dbReference>
<dbReference type="AlphaFoldDB" id="A0A1H9LFK2"/>
<comment type="function">
    <text evidence="4">Catalyzes the reduction of 1-pyrroline-5-carboxylate (PCA) to L-proline.</text>
</comment>
<evidence type="ECO:0000313" key="9">
    <source>
        <dbReference type="EMBL" id="SER10272.1"/>
    </source>
</evidence>
<dbReference type="EMBL" id="FOFS01000016">
    <property type="protein sequence ID" value="SER10272.1"/>
    <property type="molecule type" value="Genomic_DNA"/>
</dbReference>
<evidence type="ECO:0000256" key="1">
    <source>
        <dbReference type="ARBA" id="ARBA00005525"/>
    </source>
</evidence>
<dbReference type="PANTHER" id="PTHR11645">
    <property type="entry name" value="PYRROLINE-5-CARBOXYLATE REDUCTASE"/>
    <property type="match status" value="1"/>
</dbReference>
<comment type="subcellular location">
    <subcellularLocation>
        <location evidence="4">Cytoplasm</location>
    </subcellularLocation>
</comment>
<feature type="domain" description="Pyrroline-5-carboxylate reductase catalytic N-terminal" evidence="7">
    <location>
        <begin position="22"/>
        <end position="115"/>
    </location>
</feature>
<evidence type="ECO:0000259" key="8">
    <source>
        <dbReference type="Pfam" id="PF14748"/>
    </source>
</evidence>
<protein>
    <recommendedName>
        <fullName evidence="4 5">Pyrroline-5-carboxylate reductase</fullName>
        <shortName evidence="4">P5C reductase</shortName>
        <shortName evidence="4">P5CR</shortName>
        <ecNumber evidence="4 5">1.5.1.2</ecNumber>
    </recommendedName>
    <alternativeName>
        <fullName evidence="4">PCA reductase</fullName>
    </alternativeName>
</protein>
<dbReference type="FunFam" id="1.10.3730.10:FF:000001">
    <property type="entry name" value="Pyrroline-5-carboxylate reductase"/>
    <property type="match status" value="1"/>
</dbReference>
<feature type="binding site" evidence="6">
    <location>
        <begin position="88"/>
        <end position="91"/>
    </location>
    <ligand>
        <name>NADP(+)</name>
        <dbReference type="ChEBI" id="CHEBI:58349"/>
    </ligand>
</feature>
<comment type="catalytic activity">
    <reaction evidence="4">
        <text>L-proline + NADP(+) = (S)-1-pyrroline-5-carboxylate + NADPH + 2 H(+)</text>
        <dbReference type="Rhea" id="RHEA:14109"/>
        <dbReference type="ChEBI" id="CHEBI:15378"/>
        <dbReference type="ChEBI" id="CHEBI:17388"/>
        <dbReference type="ChEBI" id="CHEBI:57783"/>
        <dbReference type="ChEBI" id="CHEBI:58349"/>
        <dbReference type="ChEBI" id="CHEBI:60039"/>
        <dbReference type="EC" id="1.5.1.2"/>
    </reaction>
</comment>
<proteinExistence type="inferred from homology"/>
<comment type="catalytic activity">
    <reaction evidence="4">
        <text>L-proline + NAD(+) = (S)-1-pyrroline-5-carboxylate + NADH + 2 H(+)</text>
        <dbReference type="Rhea" id="RHEA:14105"/>
        <dbReference type="ChEBI" id="CHEBI:15378"/>
        <dbReference type="ChEBI" id="CHEBI:17388"/>
        <dbReference type="ChEBI" id="CHEBI:57540"/>
        <dbReference type="ChEBI" id="CHEBI:57945"/>
        <dbReference type="ChEBI" id="CHEBI:60039"/>
        <dbReference type="EC" id="1.5.1.2"/>
    </reaction>
</comment>
<dbReference type="GO" id="GO:0055129">
    <property type="term" value="P:L-proline biosynthetic process"/>
    <property type="evidence" value="ECO:0007669"/>
    <property type="project" value="UniProtKB-UniRule"/>
</dbReference>
<evidence type="ECO:0000256" key="5">
    <source>
        <dbReference type="NCBIfam" id="TIGR00112"/>
    </source>
</evidence>
<keyword evidence="2 4" id="KW-0521">NADP</keyword>
<dbReference type="STRING" id="489703.SAMN04488038_11615"/>
<evidence type="ECO:0000256" key="3">
    <source>
        <dbReference type="ARBA" id="ARBA00023002"/>
    </source>
</evidence>
<dbReference type="PANTHER" id="PTHR11645:SF0">
    <property type="entry name" value="PYRROLINE-5-CARBOXYLATE REDUCTASE 3"/>
    <property type="match status" value="1"/>
</dbReference>
<keyword evidence="4" id="KW-0028">Amino-acid biosynthesis</keyword>
<dbReference type="RefSeq" id="WP_245732606.1">
    <property type="nucleotide sequence ID" value="NZ_FOFS01000016.1"/>
</dbReference>
<evidence type="ECO:0000256" key="6">
    <source>
        <dbReference type="PIRSR" id="PIRSR000193-1"/>
    </source>
</evidence>
<dbReference type="UniPathway" id="UPA00098">
    <property type="reaction ID" value="UER00361"/>
</dbReference>
<sequence length="290" mass="30030">MPYDTAQFKTTFEETPLPMSERIAFIGGGNMAASLIGGLLKAGHSPAQIAVAEPLAERSAWLQHEFPGVQLGTQATAVVTGARAVVLAVKPQQMREALANLALDAGCVVVSIAAGVTLASLRRSLGGGVHLVRSMPNTPALLGAGISGLYAEPSVPAAARALAERILRAAGDCVWLEQETQIDAVTALSGSGPAYFFLLTEALREAGVQLGLAPEVAARLARQTFVGSALMAAGETDVQQLRAQVTSKGGTTQAALEHLEQAGLRKLFADALRAAEARSRELGALLSKES</sequence>
<dbReference type="PIRSF" id="PIRSF000193">
    <property type="entry name" value="Pyrrol-5-carb_rd"/>
    <property type="match status" value="1"/>
</dbReference>
<evidence type="ECO:0000313" key="10">
    <source>
        <dbReference type="Proteomes" id="UP000199233"/>
    </source>
</evidence>
<keyword evidence="3 4" id="KW-0560">Oxidoreductase</keyword>
<dbReference type="GO" id="GO:0005737">
    <property type="term" value="C:cytoplasm"/>
    <property type="evidence" value="ECO:0007669"/>
    <property type="project" value="UniProtKB-SubCell"/>
</dbReference>
<dbReference type="InterPro" id="IPR008927">
    <property type="entry name" value="6-PGluconate_DH-like_C_sf"/>
</dbReference>
<comment type="similarity">
    <text evidence="1 4">Belongs to the pyrroline-5-carboxylate reductase family.</text>
</comment>